<dbReference type="PROSITE" id="PS51257">
    <property type="entry name" value="PROKAR_LIPOPROTEIN"/>
    <property type="match status" value="1"/>
</dbReference>
<evidence type="ECO:0000313" key="1">
    <source>
        <dbReference type="EMBL" id="GIM98258.1"/>
    </source>
</evidence>
<sequence>MSPDRVARRAPLVAVVGVLFVFVLAACSAPAGRAASAAGFAGYKWAVVSISHGGKTTSVPGKYSVYLQFTPDGHFGANEPVNYHSGSYRVTPDGFTTSGVSSTLAGYAGHDPIVLVAVSAISAFEDGAPALAGVSGNALTVRAGGYTVVAEKAGRQADF</sequence>
<gene>
    <name evidence="1" type="ORF">Ato02nite_100510</name>
</gene>
<dbReference type="Proteomes" id="UP000677082">
    <property type="component" value="Unassembled WGS sequence"/>
</dbReference>
<dbReference type="AlphaFoldDB" id="A0A919WDS9"/>
<evidence type="ECO:0000313" key="2">
    <source>
        <dbReference type="Proteomes" id="UP000677082"/>
    </source>
</evidence>
<evidence type="ECO:0008006" key="3">
    <source>
        <dbReference type="Google" id="ProtNLM"/>
    </source>
</evidence>
<keyword evidence="2" id="KW-1185">Reference proteome</keyword>
<organism evidence="1 2">
    <name type="scientific">Paractinoplanes toevensis</name>
    <dbReference type="NCBI Taxonomy" id="571911"/>
    <lineage>
        <taxon>Bacteria</taxon>
        <taxon>Bacillati</taxon>
        <taxon>Actinomycetota</taxon>
        <taxon>Actinomycetes</taxon>
        <taxon>Micromonosporales</taxon>
        <taxon>Micromonosporaceae</taxon>
        <taxon>Paractinoplanes</taxon>
    </lineage>
</organism>
<proteinExistence type="predicted"/>
<dbReference type="EMBL" id="BOQN01000206">
    <property type="protein sequence ID" value="GIM98258.1"/>
    <property type="molecule type" value="Genomic_DNA"/>
</dbReference>
<protein>
    <recommendedName>
        <fullName evidence="3">Lipoprotein</fullName>
    </recommendedName>
</protein>
<accession>A0A919WDS9</accession>
<comment type="caution">
    <text evidence="1">The sequence shown here is derived from an EMBL/GenBank/DDBJ whole genome shotgun (WGS) entry which is preliminary data.</text>
</comment>
<reference evidence="1 2" key="1">
    <citation type="submission" date="2021-03" db="EMBL/GenBank/DDBJ databases">
        <title>Whole genome shotgun sequence of Actinoplanes toevensis NBRC 105298.</title>
        <authorList>
            <person name="Komaki H."/>
            <person name="Tamura T."/>
        </authorList>
    </citation>
    <scope>NUCLEOTIDE SEQUENCE [LARGE SCALE GENOMIC DNA]</scope>
    <source>
        <strain evidence="1 2">NBRC 105298</strain>
    </source>
</reference>
<dbReference type="InterPro" id="IPR038670">
    <property type="entry name" value="HslJ-like_sf"/>
</dbReference>
<dbReference type="Gene3D" id="2.40.128.270">
    <property type="match status" value="1"/>
</dbReference>
<name>A0A919WDS9_9ACTN</name>